<evidence type="ECO:0000259" key="2">
    <source>
        <dbReference type="PROSITE" id="PS50013"/>
    </source>
</evidence>
<feature type="compositionally biased region" description="Low complexity" evidence="1">
    <location>
        <begin position="194"/>
        <end position="214"/>
    </location>
</feature>
<feature type="compositionally biased region" description="Low complexity" evidence="1">
    <location>
        <begin position="10"/>
        <end position="55"/>
    </location>
</feature>
<dbReference type="InterPro" id="IPR016197">
    <property type="entry name" value="Chromo-like_dom_sf"/>
</dbReference>
<reference evidence="3" key="1">
    <citation type="submission" date="2022-07" db="EMBL/GenBank/DDBJ databases">
        <title>Genome Sequence of Physisporinus lineatus.</title>
        <authorList>
            <person name="Buettner E."/>
        </authorList>
    </citation>
    <scope>NUCLEOTIDE SEQUENCE</scope>
    <source>
        <strain evidence="3">VT162</strain>
    </source>
</reference>
<dbReference type="PANTHER" id="PTHR23107">
    <property type="entry name" value="SYNOVIAL SARCOMA ASSOCIATED SS18 PROTEIN"/>
    <property type="match status" value="1"/>
</dbReference>
<dbReference type="InterPro" id="IPR023780">
    <property type="entry name" value="Chromo_domain"/>
</dbReference>
<dbReference type="GO" id="GO:0006338">
    <property type="term" value="P:chromatin remodeling"/>
    <property type="evidence" value="ECO:0007669"/>
    <property type="project" value="UniProtKB-ARBA"/>
</dbReference>
<name>A0AAD5V8X2_9APHY</name>
<dbReference type="AlphaFoldDB" id="A0AAD5V8X2"/>
<dbReference type="SUPFAM" id="SSF54160">
    <property type="entry name" value="Chromo domain-like"/>
    <property type="match status" value="1"/>
</dbReference>
<evidence type="ECO:0000313" key="3">
    <source>
        <dbReference type="EMBL" id="KAJ3488022.1"/>
    </source>
</evidence>
<dbReference type="InterPro" id="IPR000953">
    <property type="entry name" value="Chromo/chromo_shadow_dom"/>
</dbReference>
<feature type="compositionally biased region" description="Low complexity" evidence="1">
    <location>
        <begin position="333"/>
        <end position="344"/>
    </location>
</feature>
<feature type="compositionally biased region" description="Basic and acidic residues" evidence="1">
    <location>
        <begin position="405"/>
        <end position="417"/>
    </location>
</feature>
<organism evidence="3 4">
    <name type="scientific">Meripilus lineatus</name>
    <dbReference type="NCBI Taxonomy" id="2056292"/>
    <lineage>
        <taxon>Eukaryota</taxon>
        <taxon>Fungi</taxon>
        <taxon>Dikarya</taxon>
        <taxon>Basidiomycota</taxon>
        <taxon>Agaricomycotina</taxon>
        <taxon>Agaricomycetes</taxon>
        <taxon>Polyporales</taxon>
        <taxon>Meripilaceae</taxon>
        <taxon>Meripilus</taxon>
    </lineage>
</organism>
<feature type="compositionally biased region" description="Pro residues" evidence="1">
    <location>
        <begin position="345"/>
        <end position="354"/>
    </location>
</feature>
<feature type="domain" description="Chromo" evidence="2">
    <location>
        <begin position="713"/>
        <end position="769"/>
    </location>
</feature>
<feature type="region of interest" description="Disordered" evidence="1">
    <location>
        <begin position="304"/>
        <end position="357"/>
    </location>
</feature>
<accession>A0AAD5V8X2</accession>
<gene>
    <name evidence="3" type="ORF">NLI96_g3137</name>
</gene>
<proteinExistence type="predicted"/>
<feature type="compositionally biased region" description="Polar residues" evidence="1">
    <location>
        <begin position="429"/>
        <end position="443"/>
    </location>
</feature>
<dbReference type="Proteomes" id="UP001212997">
    <property type="component" value="Unassembled WGS sequence"/>
</dbReference>
<dbReference type="Gene3D" id="3.30.40.10">
    <property type="entry name" value="Zinc/RING finger domain, C3HC4 (zinc finger)"/>
    <property type="match status" value="1"/>
</dbReference>
<dbReference type="EMBL" id="JANAWD010000076">
    <property type="protein sequence ID" value="KAJ3488022.1"/>
    <property type="molecule type" value="Genomic_DNA"/>
</dbReference>
<dbReference type="SUPFAM" id="SSF57903">
    <property type="entry name" value="FYVE/PHD zinc finger"/>
    <property type="match status" value="1"/>
</dbReference>
<keyword evidence="4" id="KW-1185">Reference proteome</keyword>
<comment type="caution">
    <text evidence="3">The sequence shown here is derived from an EMBL/GenBank/DDBJ whole genome shotgun (WGS) entry which is preliminary data.</text>
</comment>
<dbReference type="PROSITE" id="PS50013">
    <property type="entry name" value="CHROMO_2"/>
    <property type="match status" value="1"/>
</dbReference>
<feature type="compositionally biased region" description="Basic residues" evidence="1">
    <location>
        <begin position="598"/>
        <end position="610"/>
    </location>
</feature>
<dbReference type="CDD" id="cd15489">
    <property type="entry name" value="PHD_SF"/>
    <property type="match status" value="1"/>
</dbReference>
<feature type="compositionally biased region" description="Basic and acidic residues" evidence="1">
    <location>
        <begin position="474"/>
        <end position="500"/>
    </location>
</feature>
<feature type="compositionally biased region" description="Low complexity" evidence="1">
    <location>
        <begin position="418"/>
        <end position="428"/>
    </location>
</feature>
<feature type="compositionally biased region" description="Pro residues" evidence="1">
    <location>
        <begin position="313"/>
        <end position="332"/>
    </location>
</feature>
<sequence length="795" mass="86282">MDPNNQHVFGGHPPQDQGQPAPAGMAWHAPHQQHQQQQQHQHQQQQQQQHQQHQHPGTQNMLSALVYIMGNLQDRVIDGLSRMELVQNTMSTTLDNNSTTLNANSAELTVLRDQTKKEMMELGEMVEGYHRQNARAMGKVYDRILRLEARIGKEKKVPVGVVGSGSGVGVGGGGAMVSVSAAAPVTATVGVGVAGPSNGPGTSSRAMSVSSGSSDRSESQTVLERLKELECIMLEVLEKTNDPDAAKYADAAIEPFELDRNHSNVGVETDPPQLVDEGVDSSFAEFIEKAIDPDLDMTDVDWEVPPYLHRGTSPPPQVDPPPPPSPSPPPDTPSAQATPQGLPAPDLPPTPAPEPRSLFDIEDVVDASQIASSSTQTQVQVLETPEILDDEEISAILMEIAHCTLGRDSEPATERASSRSTTPRPARSQSARDPTPLSATTDTGDTRPSVDFSRSVSEASMAPSPPTTAPVSEAGDHDDAQAQKVDTRTDTHTQTHDENNHNNLMSGPMSPLTVISESSVSSVSNLSLDSVVSRGPSVSRATSILAAVEASIARDTPPPNVNEGDPGPSTRRSRKRRRSSGSGGASTGGSATPNQSVARRKSLRVPRPAKKAKEETEEDFSCQWPEKIQLEEGRVPTQFIRCNGCDAYYHLECAAILPEDERVTDPDIPYLCPPCEVYRKAYGRVKRTMPLAGKGRCSRYDCEFQDPKTNGHYFISRVIGRQRYYTGESDDIEFLWLVKWAGYAAVESTWEEEVKIPNPQTLIDEFEDEAKGQGLDPGNPHSLILLWEAVRAGFQ</sequence>
<dbReference type="InterPro" id="IPR013083">
    <property type="entry name" value="Znf_RING/FYVE/PHD"/>
</dbReference>
<dbReference type="GO" id="GO:0003713">
    <property type="term" value="F:transcription coactivator activity"/>
    <property type="evidence" value="ECO:0007669"/>
    <property type="project" value="TreeGrafter"/>
</dbReference>
<feature type="region of interest" description="Disordered" evidence="1">
    <location>
        <begin position="1"/>
        <end position="56"/>
    </location>
</feature>
<dbReference type="Pfam" id="PF00385">
    <property type="entry name" value="Chromo"/>
    <property type="match status" value="1"/>
</dbReference>
<feature type="region of interest" description="Disordered" evidence="1">
    <location>
        <begin position="194"/>
        <end position="220"/>
    </location>
</feature>
<evidence type="ECO:0000256" key="1">
    <source>
        <dbReference type="SAM" id="MobiDB-lite"/>
    </source>
</evidence>
<evidence type="ECO:0000313" key="4">
    <source>
        <dbReference type="Proteomes" id="UP001212997"/>
    </source>
</evidence>
<dbReference type="GO" id="GO:0005634">
    <property type="term" value="C:nucleus"/>
    <property type="evidence" value="ECO:0007669"/>
    <property type="project" value="TreeGrafter"/>
</dbReference>
<dbReference type="InterPro" id="IPR011011">
    <property type="entry name" value="Znf_FYVE_PHD"/>
</dbReference>
<dbReference type="Gene3D" id="2.40.50.40">
    <property type="match status" value="1"/>
</dbReference>
<dbReference type="PANTHER" id="PTHR23107:SF0">
    <property type="entry name" value="IP09280P"/>
    <property type="match status" value="1"/>
</dbReference>
<feature type="region of interest" description="Disordered" evidence="1">
    <location>
        <begin position="405"/>
        <end position="512"/>
    </location>
</feature>
<protein>
    <recommendedName>
        <fullName evidence="2">Chromo domain-containing protein</fullName>
    </recommendedName>
</protein>
<feature type="region of interest" description="Disordered" evidence="1">
    <location>
        <begin position="550"/>
        <end position="617"/>
    </location>
</feature>
<dbReference type="GO" id="GO:0045944">
    <property type="term" value="P:positive regulation of transcription by RNA polymerase II"/>
    <property type="evidence" value="ECO:0007669"/>
    <property type="project" value="TreeGrafter"/>
</dbReference>